<evidence type="ECO:0000313" key="2">
    <source>
        <dbReference type="Proteomes" id="UP000028411"/>
    </source>
</evidence>
<dbReference type="EMBL" id="JFHR01000018">
    <property type="protein sequence ID" value="KEQ53761.1"/>
    <property type="molecule type" value="Genomic_DNA"/>
</dbReference>
<name>A0A081REY8_SPHCR</name>
<comment type="caution">
    <text evidence="1">The sequence shown here is derived from an EMBL/GenBank/DDBJ whole genome shotgun (WGS) entry which is preliminary data.</text>
</comment>
<dbReference type="eggNOG" id="ENOG50318W5">
    <property type="taxonomic scope" value="Bacteria"/>
</dbReference>
<accession>A0A081REY8</accession>
<reference evidence="1 2" key="1">
    <citation type="submission" date="2014-02" db="EMBL/GenBank/DDBJ databases">
        <title>Whole genome sequence of Sphingobium chlorophenolicum NBRC 16172.</title>
        <authorList>
            <person name="Gan H.M."/>
            <person name="Gan H.Y."/>
            <person name="Chew T.H."/>
            <person name="Savka M.A."/>
        </authorList>
    </citation>
    <scope>NUCLEOTIDE SEQUENCE [LARGE SCALE GENOMIC DNA]</scope>
    <source>
        <strain evidence="1 2">NBRC 16172</strain>
    </source>
</reference>
<gene>
    <name evidence="1" type="ORF">BV95_01977</name>
</gene>
<protein>
    <submittedName>
        <fullName evidence="1">Uncharacterized protein</fullName>
    </submittedName>
</protein>
<dbReference type="OrthoDB" id="7874815at2"/>
<dbReference type="PATRIC" id="fig|46429.4.peg.1947"/>
<organism evidence="1 2">
    <name type="scientific">Sphingobium chlorophenolicum</name>
    <dbReference type="NCBI Taxonomy" id="46429"/>
    <lineage>
        <taxon>Bacteria</taxon>
        <taxon>Pseudomonadati</taxon>
        <taxon>Pseudomonadota</taxon>
        <taxon>Alphaproteobacteria</taxon>
        <taxon>Sphingomonadales</taxon>
        <taxon>Sphingomonadaceae</taxon>
        <taxon>Sphingobium</taxon>
    </lineage>
</organism>
<dbReference type="RefSeq" id="WP_037450746.1">
    <property type="nucleotide sequence ID" value="NZ_JFHR01000018.1"/>
</dbReference>
<dbReference type="Proteomes" id="UP000028411">
    <property type="component" value="Unassembled WGS sequence"/>
</dbReference>
<sequence length="169" mass="18828">MLIELRKLKIIKALSDETPCYTAEIWIDGALAFLASNRGHGAADDYRQVGALTEHAVNAWLRAHRPTRTFHGHTFEPDMEHEVARLMDEAEQTVLLRRRLRTHVITIEDGDVYTYPLKGRPAAALMSAIRARKAGVEFLNETGAAGLRRAVQLLMAKADLADADRTDPA</sequence>
<dbReference type="AlphaFoldDB" id="A0A081REY8"/>
<proteinExistence type="predicted"/>
<evidence type="ECO:0000313" key="1">
    <source>
        <dbReference type="EMBL" id="KEQ53761.1"/>
    </source>
</evidence>